<evidence type="ECO:0000256" key="1">
    <source>
        <dbReference type="ARBA" id="ARBA00022490"/>
    </source>
</evidence>
<keyword evidence="4 6" id="KW-0143">Chaperone</keyword>
<comment type="similarity">
    <text evidence="6">Belongs to the HSP33 family.</text>
</comment>
<dbReference type="InterPro" id="IPR016154">
    <property type="entry name" value="Heat_shock_Hsp33_C"/>
</dbReference>
<dbReference type="GO" id="GO:0044183">
    <property type="term" value="F:protein folding chaperone"/>
    <property type="evidence" value="ECO:0007669"/>
    <property type="project" value="TreeGrafter"/>
</dbReference>
<evidence type="ECO:0000313" key="8">
    <source>
        <dbReference type="Proteomes" id="UP000051820"/>
    </source>
</evidence>
<evidence type="ECO:0000256" key="4">
    <source>
        <dbReference type="ARBA" id="ARBA00023186"/>
    </source>
</evidence>
<dbReference type="STRING" id="1423807.FD16_GL001566"/>
<dbReference type="InterPro" id="IPR016153">
    <property type="entry name" value="Heat_shock_Hsp33_N"/>
</dbReference>
<feature type="disulfide bond" description="Redox-active" evidence="6">
    <location>
        <begin position="287"/>
        <end position="290"/>
    </location>
</feature>
<keyword evidence="3 6" id="KW-1015">Disulfide bond</keyword>
<dbReference type="InterPro" id="IPR000397">
    <property type="entry name" value="Heat_shock_Hsp33"/>
</dbReference>
<dbReference type="SUPFAM" id="SSF64397">
    <property type="entry name" value="Hsp33 domain"/>
    <property type="match status" value="1"/>
</dbReference>
<dbReference type="eggNOG" id="COG1281">
    <property type="taxonomic scope" value="Bacteria"/>
</dbReference>
<feature type="disulfide bond" description="Redox-active" evidence="6">
    <location>
        <begin position="254"/>
        <end position="256"/>
    </location>
</feature>
<comment type="function">
    <text evidence="6">Redox regulated molecular chaperone. Protects both thermally unfolding and oxidatively damaged proteins from irreversible aggregation. Plays an important role in the bacterial defense system toward oxidative stress.</text>
</comment>
<evidence type="ECO:0000313" key="7">
    <source>
        <dbReference type="EMBL" id="KRM09737.1"/>
    </source>
</evidence>
<dbReference type="Pfam" id="PF01430">
    <property type="entry name" value="HSP33"/>
    <property type="match status" value="1"/>
</dbReference>
<dbReference type="Proteomes" id="UP000051820">
    <property type="component" value="Unassembled WGS sequence"/>
</dbReference>
<keyword evidence="1 6" id="KW-0963">Cytoplasm</keyword>
<dbReference type="PANTHER" id="PTHR30111">
    <property type="entry name" value="33 KDA CHAPERONIN"/>
    <property type="match status" value="1"/>
</dbReference>
<name>A0A0R1W2G6_9LACO</name>
<dbReference type="PANTHER" id="PTHR30111:SF1">
    <property type="entry name" value="33 KDA CHAPERONIN"/>
    <property type="match status" value="1"/>
</dbReference>
<keyword evidence="5 6" id="KW-0676">Redox-active center</keyword>
<dbReference type="GO" id="GO:0051082">
    <property type="term" value="F:unfolded protein binding"/>
    <property type="evidence" value="ECO:0007669"/>
    <property type="project" value="UniProtKB-UniRule"/>
</dbReference>
<accession>A0A0R1W2G6</accession>
<comment type="caution">
    <text evidence="7">The sequence shown here is derived from an EMBL/GenBank/DDBJ whole genome shotgun (WGS) entry which is preliminary data.</text>
</comment>
<dbReference type="CDD" id="cd00498">
    <property type="entry name" value="Hsp33"/>
    <property type="match status" value="1"/>
</dbReference>
<dbReference type="NCBIfam" id="NF001033">
    <property type="entry name" value="PRK00114.1"/>
    <property type="match status" value="1"/>
</dbReference>
<evidence type="ECO:0000256" key="6">
    <source>
        <dbReference type="HAMAP-Rule" id="MF_00117"/>
    </source>
</evidence>
<dbReference type="Gene3D" id="3.55.30.10">
    <property type="entry name" value="Hsp33 domain"/>
    <property type="match status" value="1"/>
</dbReference>
<sequence>MLYQSFIDEKEEKIMVQKDYLVKSVAVDGMFRAYAVSATGVVREAQQRHDTWSAASAALGRSLVGTLLLASSVLKGEEKMTVKIQGDGPVGAIVVDGNANGTVKGYLQHPHVHLPLNAKHKIDVAGAVGHQGTLSVTKDMEVGNPFTGQVGLVSGELGEDFTYYLAQSEQIPSAVGLSVFVNDDNSIGVAGGFLVQVMPGASDDKISELEQRIAKMPLVSELLRDGKTPEDILHMLFDGEEVKILDTMPVAFKCDCSKDRFSKALASISRQDMEQIINEDHHAETVCHFCGNKYEFSETELKKILLQMKAD</sequence>
<comment type="PTM">
    <text evidence="6">Under oxidizing conditions two disulfide bonds are formed involving the reactive cysteines. Under reducing conditions zinc is bound to the reactive cysteines and the protein is inactive.</text>
</comment>
<dbReference type="AlphaFoldDB" id="A0A0R1W2G6"/>
<gene>
    <name evidence="6" type="primary">hslO</name>
    <name evidence="7" type="ORF">FD16_GL001566</name>
</gene>
<dbReference type="PATRIC" id="fig|1423807.3.peg.1605"/>
<dbReference type="Gene3D" id="3.90.1280.10">
    <property type="entry name" value="HSP33 redox switch-like"/>
    <property type="match status" value="1"/>
</dbReference>
<dbReference type="SUPFAM" id="SSF118352">
    <property type="entry name" value="HSP33 redox switch-like"/>
    <property type="match status" value="1"/>
</dbReference>
<dbReference type="HAMAP" id="MF_00117">
    <property type="entry name" value="HslO"/>
    <property type="match status" value="1"/>
</dbReference>
<comment type="subcellular location">
    <subcellularLocation>
        <location evidence="6">Cytoplasm</location>
    </subcellularLocation>
</comment>
<dbReference type="PIRSF" id="PIRSF005261">
    <property type="entry name" value="Heat_shock_Hsp33"/>
    <property type="match status" value="1"/>
</dbReference>
<evidence type="ECO:0000256" key="3">
    <source>
        <dbReference type="ARBA" id="ARBA00023157"/>
    </source>
</evidence>
<protein>
    <recommendedName>
        <fullName evidence="6">33 kDa chaperonin</fullName>
    </recommendedName>
    <alternativeName>
        <fullName evidence="6">Heat shock protein 33 homolog</fullName>
        <shortName evidence="6">HSP33</shortName>
    </alternativeName>
</protein>
<keyword evidence="2 6" id="KW-0862">Zinc</keyword>
<organism evidence="7 8">
    <name type="scientific">Paucilactobacillus suebicus DSM 5007 = KCTC 3549</name>
    <dbReference type="NCBI Taxonomy" id="1423807"/>
    <lineage>
        <taxon>Bacteria</taxon>
        <taxon>Bacillati</taxon>
        <taxon>Bacillota</taxon>
        <taxon>Bacilli</taxon>
        <taxon>Lactobacillales</taxon>
        <taxon>Lactobacillaceae</taxon>
        <taxon>Paucilactobacillus</taxon>
    </lineage>
</organism>
<dbReference type="GO" id="GO:0042026">
    <property type="term" value="P:protein refolding"/>
    <property type="evidence" value="ECO:0007669"/>
    <property type="project" value="TreeGrafter"/>
</dbReference>
<keyword evidence="8" id="KW-1185">Reference proteome</keyword>
<dbReference type="EMBL" id="AZGF01000036">
    <property type="protein sequence ID" value="KRM09737.1"/>
    <property type="molecule type" value="Genomic_DNA"/>
</dbReference>
<dbReference type="GO" id="GO:0005737">
    <property type="term" value="C:cytoplasm"/>
    <property type="evidence" value="ECO:0007669"/>
    <property type="project" value="UniProtKB-SubCell"/>
</dbReference>
<proteinExistence type="inferred from homology"/>
<evidence type="ECO:0000256" key="2">
    <source>
        <dbReference type="ARBA" id="ARBA00022833"/>
    </source>
</evidence>
<reference evidence="7 8" key="1">
    <citation type="journal article" date="2015" name="Genome Announc.">
        <title>Expanding the biotechnology potential of lactobacilli through comparative genomics of 213 strains and associated genera.</title>
        <authorList>
            <person name="Sun Z."/>
            <person name="Harris H.M."/>
            <person name="McCann A."/>
            <person name="Guo C."/>
            <person name="Argimon S."/>
            <person name="Zhang W."/>
            <person name="Yang X."/>
            <person name="Jeffery I.B."/>
            <person name="Cooney J.C."/>
            <person name="Kagawa T.F."/>
            <person name="Liu W."/>
            <person name="Song Y."/>
            <person name="Salvetti E."/>
            <person name="Wrobel A."/>
            <person name="Rasinkangas P."/>
            <person name="Parkhill J."/>
            <person name="Rea M.C."/>
            <person name="O'Sullivan O."/>
            <person name="Ritari J."/>
            <person name="Douillard F.P."/>
            <person name="Paul Ross R."/>
            <person name="Yang R."/>
            <person name="Briner A.E."/>
            <person name="Felis G.E."/>
            <person name="de Vos W.M."/>
            <person name="Barrangou R."/>
            <person name="Klaenhammer T.R."/>
            <person name="Caufield P.W."/>
            <person name="Cui Y."/>
            <person name="Zhang H."/>
            <person name="O'Toole P.W."/>
        </authorList>
    </citation>
    <scope>NUCLEOTIDE SEQUENCE [LARGE SCALE GENOMIC DNA]</scope>
    <source>
        <strain evidence="7 8">DSM 5007</strain>
    </source>
</reference>
<evidence type="ECO:0000256" key="5">
    <source>
        <dbReference type="ARBA" id="ARBA00023284"/>
    </source>
</evidence>